<dbReference type="EMBL" id="ML143431">
    <property type="protein sequence ID" value="TBU27502.1"/>
    <property type="molecule type" value="Genomic_DNA"/>
</dbReference>
<evidence type="ECO:0000256" key="1">
    <source>
        <dbReference type="SAM" id="MobiDB-lite"/>
    </source>
</evidence>
<feature type="region of interest" description="Disordered" evidence="1">
    <location>
        <begin position="45"/>
        <end position="92"/>
    </location>
</feature>
<sequence length="161" mass="17754">MSLNNTADSDPPTQPLVIPIYAPHKPASAIGRWLSDMTHMGQVKYRQTNGPRSDDGGSRTIVDKGNRPPGSPQTTADTDTTTSTDMERRVPDSSEVRLVDLPIAYRSRPRRICLIVLEMFLRMTMKERRLCSTPLGDRYAATLSAILDDCCDTRATCGGRG</sequence>
<organism evidence="2">
    <name type="scientific">Dichomitus squalens</name>
    <dbReference type="NCBI Taxonomy" id="114155"/>
    <lineage>
        <taxon>Eukaryota</taxon>
        <taxon>Fungi</taxon>
        <taxon>Dikarya</taxon>
        <taxon>Basidiomycota</taxon>
        <taxon>Agaricomycotina</taxon>
        <taxon>Agaricomycetes</taxon>
        <taxon>Polyporales</taxon>
        <taxon>Polyporaceae</taxon>
        <taxon>Dichomitus</taxon>
    </lineage>
</organism>
<dbReference type="AlphaFoldDB" id="A0A4Q9MMD6"/>
<feature type="compositionally biased region" description="Basic and acidic residues" evidence="1">
    <location>
        <begin position="52"/>
        <end position="66"/>
    </location>
</feature>
<feature type="compositionally biased region" description="Low complexity" evidence="1">
    <location>
        <begin position="74"/>
        <end position="84"/>
    </location>
</feature>
<protein>
    <submittedName>
        <fullName evidence="2">Uncharacterized protein</fullName>
    </submittedName>
</protein>
<proteinExistence type="predicted"/>
<accession>A0A4Q9MMD6</accession>
<reference evidence="2" key="1">
    <citation type="submission" date="2019-01" db="EMBL/GenBank/DDBJ databases">
        <title>Draft genome sequences of three monokaryotic isolates of the white-rot basidiomycete fungus Dichomitus squalens.</title>
        <authorList>
            <consortium name="DOE Joint Genome Institute"/>
            <person name="Lopez S.C."/>
            <person name="Andreopoulos B."/>
            <person name="Pangilinan J."/>
            <person name="Lipzen A."/>
            <person name="Riley R."/>
            <person name="Ahrendt S."/>
            <person name="Ng V."/>
            <person name="Barry K."/>
            <person name="Daum C."/>
            <person name="Grigoriev I.V."/>
            <person name="Hilden K.S."/>
            <person name="Makela M.R."/>
            <person name="de Vries R.P."/>
        </authorList>
    </citation>
    <scope>NUCLEOTIDE SEQUENCE [LARGE SCALE GENOMIC DNA]</scope>
    <source>
        <strain evidence="2">OM18370.1</strain>
    </source>
</reference>
<name>A0A4Q9MMD6_9APHY</name>
<gene>
    <name evidence="2" type="ORF">BD311DRAFT_376440</name>
</gene>
<dbReference type="Proteomes" id="UP000292957">
    <property type="component" value="Unassembled WGS sequence"/>
</dbReference>
<evidence type="ECO:0000313" key="2">
    <source>
        <dbReference type="EMBL" id="TBU27502.1"/>
    </source>
</evidence>